<accession>A0AA37IYZ9</accession>
<feature type="chain" id="PRO_5041308707" description="DUF3298 domain-containing protein" evidence="1">
    <location>
        <begin position="21"/>
        <end position="265"/>
    </location>
</feature>
<evidence type="ECO:0000313" key="2">
    <source>
        <dbReference type="EMBL" id="GJN64853.1"/>
    </source>
</evidence>
<reference evidence="2" key="1">
    <citation type="journal article" date="2022" name="Int. J. Syst. Evol. Microbiol.">
        <title>Genome-based, phenotypic and chemotaxonomic classification of Faecalibacterium strains: proposal of three novel species Faecalibacterium duncaniae sp. nov., Faecalibacterium hattorii sp. nov. and Faecalibacterium gallinarum sp. nov. .</title>
        <authorList>
            <person name="Sakamoto M."/>
            <person name="Sakurai N."/>
            <person name="Tanno H."/>
            <person name="Iino T."/>
            <person name="Ohkuma M."/>
            <person name="Endo A."/>
        </authorList>
    </citation>
    <scope>NUCLEOTIDE SEQUENCE</scope>
    <source>
        <strain evidence="2">JCM 17207</strain>
    </source>
</reference>
<dbReference type="Proteomes" id="UP001055185">
    <property type="component" value="Unassembled WGS sequence"/>
</dbReference>
<evidence type="ECO:0008006" key="4">
    <source>
        <dbReference type="Google" id="ProtNLM"/>
    </source>
</evidence>
<comment type="caution">
    <text evidence="2">The sequence shown here is derived from an EMBL/GenBank/DDBJ whole genome shotgun (WGS) entry which is preliminary data.</text>
</comment>
<evidence type="ECO:0000256" key="1">
    <source>
        <dbReference type="SAM" id="SignalP"/>
    </source>
</evidence>
<dbReference type="AlphaFoldDB" id="A0AA37IYZ9"/>
<organism evidence="2 3">
    <name type="scientific">Faecalibacterium gallinarum</name>
    <dbReference type="NCBI Taxonomy" id="2903556"/>
    <lineage>
        <taxon>Bacteria</taxon>
        <taxon>Bacillati</taxon>
        <taxon>Bacillota</taxon>
        <taxon>Clostridia</taxon>
        <taxon>Eubacteriales</taxon>
        <taxon>Oscillospiraceae</taxon>
        <taxon>Faecalibacterium</taxon>
    </lineage>
</organism>
<dbReference type="PROSITE" id="PS51257">
    <property type="entry name" value="PROKAR_LIPOPROTEIN"/>
    <property type="match status" value="1"/>
</dbReference>
<sequence length="265" mass="29165">MNRTALIALFFALVLLVGCADVPEQEEVWEMEQESVAVFSDGETVDLWRARKGELRGSVAWYELSDGTVLLLEDDAAGPENPGFLSEGAWAAIESGYRTVGLRYDIKALLDQAYTAYRNCQAEGWEYEPGRVGQSTALTASNEKVVWFCTTVNLTLDPANGQETRLTAVFDRETGEPLEIWSLFTAGETEVRAKLAAIGEGGFRAELAAALDPERIVFYPEYLEVHFPAGTVAGQTQELILQWDYDQLGGLLQPWAVPEGTEAAE</sequence>
<evidence type="ECO:0000313" key="3">
    <source>
        <dbReference type="Proteomes" id="UP001055185"/>
    </source>
</evidence>
<keyword evidence="3" id="KW-1185">Reference proteome</keyword>
<protein>
    <recommendedName>
        <fullName evidence="4">DUF3298 domain-containing protein</fullName>
    </recommendedName>
</protein>
<proteinExistence type="predicted"/>
<feature type="signal peptide" evidence="1">
    <location>
        <begin position="1"/>
        <end position="20"/>
    </location>
</feature>
<dbReference type="RefSeq" id="WP_238317042.1">
    <property type="nucleotide sequence ID" value="NZ_BQKV01000048.1"/>
</dbReference>
<dbReference type="EMBL" id="BQKV01000048">
    <property type="protein sequence ID" value="GJN64853.1"/>
    <property type="molecule type" value="Genomic_DNA"/>
</dbReference>
<keyword evidence="1" id="KW-0732">Signal</keyword>
<name>A0AA37IYZ9_9FIRM</name>
<gene>
    <name evidence="2" type="ORF">JCM17207_14780</name>
</gene>